<evidence type="ECO:0000256" key="4">
    <source>
        <dbReference type="ARBA" id="ARBA00023136"/>
    </source>
</evidence>
<keyword evidence="4 5" id="KW-0472">Membrane</keyword>
<reference evidence="7 8" key="1">
    <citation type="submission" date="2021-11" db="EMBL/GenBank/DDBJ databases">
        <title>Black yeast isolated from Biological Soil Crust.</title>
        <authorList>
            <person name="Kurbessoian T."/>
        </authorList>
    </citation>
    <scope>NUCLEOTIDE SEQUENCE [LARGE SCALE GENOMIC DNA]</scope>
    <source>
        <strain evidence="7 8">CCFEE 5522</strain>
    </source>
</reference>
<feature type="domain" description="Major facilitator superfamily (MFS) profile" evidence="6">
    <location>
        <begin position="58"/>
        <end position="449"/>
    </location>
</feature>
<dbReference type="PROSITE" id="PS50850">
    <property type="entry name" value="MFS"/>
    <property type="match status" value="1"/>
</dbReference>
<feature type="transmembrane region" description="Helical" evidence="5">
    <location>
        <begin position="100"/>
        <end position="119"/>
    </location>
</feature>
<sequence length="456" mass="47706">MATQVIVELEALEHVRSTERVAPQAEPSAAHANGAIIPNNITRLPEEYTLNKRRSWIVITQLAGINFITSFSNGLLTVGLPTMAADLALHHSLLVWPSSVYALTSGTCLLLGGSVADVVGPRSVNLTGGFFLSCFILASGLSRTGLELIMFRAMQGVASALVVPSSFSIVSNSVEQGKPRNLGFACLGLAMPLGFSLGLVLGGVFVSSLDWRVGYYIGGVASFLFFLVGILVLPAGVATHSAEAPTLGRLATEVDWVGAGLASSCLATFSYVLAFQDVQSTSPLGASLRLLPSFIVGTIVNLTTGIIVDRVPATYAVLVSSGLCAGAPLLMALINPHWPYWYNAFFAQMLAPLSGAALFTVGLLIVSDVFPTRTQALAGAVFNTASQLGVSIGLTIVSIISTTVTSKFSSAEQSSSMAIMAGYRAGFWAMFAWMVAACLVGGVGLRKIEGVGMKRD</sequence>
<dbReference type="GO" id="GO:0016020">
    <property type="term" value="C:membrane"/>
    <property type="evidence" value="ECO:0007669"/>
    <property type="project" value="UniProtKB-SubCell"/>
</dbReference>
<keyword evidence="3 5" id="KW-1133">Transmembrane helix</keyword>
<feature type="transmembrane region" description="Helical" evidence="5">
    <location>
        <begin position="315"/>
        <end position="334"/>
    </location>
</feature>
<dbReference type="AlphaFoldDB" id="A0AAV9JBW7"/>
<dbReference type="InterPro" id="IPR036259">
    <property type="entry name" value="MFS_trans_sf"/>
</dbReference>
<evidence type="ECO:0000256" key="3">
    <source>
        <dbReference type="ARBA" id="ARBA00022989"/>
    </source>
</evidence>
<feature type="transmembrane region" description="Helical" evidence="5">
    <location>
        <begin position="254"/>
        <end position="274"/>
    </location>
</feature>
<dbReference type="PANTHER" id="PTHR42718:SF27">
    <property type="entry name" value="TRANSPORTER, PUTATIVE-RELATED"/>
    <property type="match status" value="1"/>
</dbReference>
<dbReference type="SUPFAM" id="SSF103473">
    <property type="entry name" value="MFS general substrate transporter"/>
    <property type="match status" value="1"/>
</dbReference>
<name>A0AAV9JBW7_9PEZI</name>
<protein>
    <recommendedName>
        <fullName evidence="6">Major facilitator superfamily (MFS) profile domain-containing protein</fullName>
    </recommendedName>
</protein>
<gene>
    <name evidence="7" type="ORF">LTR36_006611</name>
</gene>
<organism evidence="7 8">
    <name type="scientific">Oleoguttula mirabilis</name>
    <dbReference type="NCBI Taxonomy" id="1507867"/>
    <lineage>
        <taxon>Eukaryota</taxon>
        <taxon>Fungi</taxon>
        <taxon>Dikarya</taxon>
        <taxon>Ascomycota</taxon>
        <taxon>Pezizomycotina</taxon>
        <taxon>Dothideomycetes</taxon>
        <taxon>Dothideomycetidae</taxon>
        <taxon>Mycosphaerellales</taxon>
        <taxon>Teratosphaeriaceae</taxon>
        <taxon>Oleoguttula</taxon>
    </lineage>
</organism>
<keyword evidence="2 5" id="KW-0812">Transmembrane</keyword>
<evidence type="ECO:0000256" key="1">
    <source>
        <dbReference type="ARBA" id="ARBA00004141"/>
    </source>
</evidence>
<proteinExistence type="predicted"/>
<feature type="transmembrane region" description="Helical" evidence="5">
    <location>
        <begin position="149"/>
        <end position="170"/>
    </location>
</feature>
<evidence type="ECO:0000256" key="2">
    <source>
        <dbReference type="ARBA" id="ARBA00022692"/>
    </source>
</evidence>
<comment type="subcellular location">
    <subcellularLocation>
        <location evidence="1">Membrane</location>
        <topology evidence="1">Multi-pass membrane protein</topology>
    </subcellularLocation>
</comment>
<dbReference type="Pfam" id="PF07690">
    <property type="entry name" value="MFS_1"/>
    <property type="match status" value="1"/>
</dbReference>
<evidence type="ECO:0000313" key="8">
    <source>
        <dbReference type="Proteomes" id="UP001324427"/>
    </source>
</evidence>
<feature type="transmembrane region" description="Helical" evidence="5">
    <location>
        <begin position="213"/>
        <end position="233"/>
    </location>
</feature>
<feature type="transmembrane region" description="Helical" evidence="5">
    <location>
        <begin position="340"/>
        <end position="365"/>
    </location>
</feature>
<feature type="transmembrane region" description="Helical" evidence="5">
    <location>
        <begin position="56"/>
        <end position="80"/>
    </location>
</feature>
<feature type="transmembrane region" description="Helical" evidence="5">
    <location>
        <begin position="286"/>
        <end position="308"/>
    </location>
</feature>
<feature type="transmembrane region" description="Helical" evidence="5">
    <location>
        <begin position="425"/>
        <end position="445"/>
    </location>
</feature>
<dbReference type="Proteomes" id="UP001324427">
    <property type="component" value="Unassembled WGS sequence"/>
</dbReference>
<dbReference type="GO" id="GO:0022857">
    <property type="term" value="F:transmembrane transporter activity"/>
    <property type="evidence" value="ECO:0007669"/>
    <property type="project" value="InterPro"/>
</dbReference>
<dbReference type="InterPro" id="IPR011701">
    <property type="entry name" value="MFS"/>
</dbReference>
<feature type="transmembrane region" description="Helical" evidence="5">
    <location>
        <begin position="377"/>
        <end position="405"/>
    </location>
</feature>
<feature type="transmembrane region" description="Helical" evidence="5">
    <location>
        <begin position="182"/>
        <end position="207"/>
    </location>
</feature>
<comment type="caution">
    <text evidence="7">The sequence shown here is derived from an EMBL/GenBank/DDBJ whole genome shotgun (WGS) entry which is preliminary data.</text>
</comment>
<feature type="transmembrane region" description="Helical" evidence="5">
    <location>
        <begin position="126"/>
        <end position="143"/>
    </location>
</feature>
<keyword evidence="8" id="KW-1185">Reference proteome</keyword>
<dbReference type="EMBL" id="JAVFHQ010000040">
    <property type="protein sequence ID" value="KAK4542563.1"/>
    <property type="molecule type" value="Genomic_DNA"/>
</dbReference>
<evidence type="ECO:0000313" key="7">
    <source>
        <dbReference type="EMBL" id="KAK4542563.1"/>
    </source>
</evidence>
<evidence type="ECO:0000256" key="5">
    <source>
        <dbReference type="SAM" id="Phobius"/>
    </source>
</evidence>
<accession>A0AAV9JBW7</accession>
<evidence type="ECO:0000259" key="6">
    <source>
        <dbReference type="PROSITE" id="PS50850"/>
    </source>
</evidence>
<dbReference type="PANTHER" id="PTHR42718">
    <property type="entry name" value="MAJOR FACILITATOR SUPERFAMILY MULTIDRUG TRANSPORTER MFSC"/>
    <property type="match status" value="1"/>
</dbReference>
<dbReference type="InterPro" id="IPR020846">
    <property type="entry name" value="MFS_dom"/>
</dbReference>
<dbReference type="Gene3D" id="1.20.1250.20">
    <property type="entry name" value="MFS general substrate transporter like domains"/>
    <property type="match status" value="2"/>
</dbReference>